<dbReference type="STRING" id="156994.SAMN04488028_105220"/>
<keyword evidence="3 5" id="KW-1133">Transmembrane helix</keyword>
<organism evidence="6 7">
    <name type="scientific">Reichenbachiella agariperforans</name>
    <dbReference type="NCBI Taxonomy" id="156994"/>
    <lineage>
        <taxon>Bacteria</taxon>
        <taxon>Pseudomonadati</taxon>
        <taxon>Bacteroidota</taxon>
        <taxon>Cytophagia</taxon>
        <taxon>Cytophagales</taxon>
        <taxon>Reichenbachiellaceae</taxon>
        <taxon>Reichenbachiella</taxon>
    </lineage>
</organism>
<feature type="transmembrane region" description="Helical" evidence="5">
    <location>
        <begin position="12"/>
        <end position="32"/>
    </location>
</feature>
<name>A0A1M6SZK6_REIAG</name>
<evidence type="ECO:0000256" key="4">
    <source>
        <dbReference type="ARBA" id="ARBA00023136"/>
    </source>
</evidence>
<dbReference type="RefSeq" id="WP_221407512.1">
    <property type="nucleotide sequence ID" value="NZ_FRAA01000005.1"/>
</dbReference>
<keyword evidence="4 5" id="KW-0472">Membrane</keyword>
<reference evidence="7" key="1">
    <citation type="submission" date="2016-11" db="EMBL/GenBank/DDBJ databases">
        <authorList>
            <person name="Varghese N."/>
            <person name="Submissions S."/>
        </authorList>
    </citation>
    <scope>NUCLEOTIDE SEQUENCE [LARGE SCALE GENOMIC DNA]</scope>
    <source>
        <strain evidence="7">DSM 26134</strain>
    </source>
</reference>
<keyword evidence="7" id="KW-1185">Reference proteome</keyword>
<evidence type="ECO:0000256" key="5">
    <source>
        <dbReference type="SAM" id="Phobius"/>
    </source>
</evidence>
<dbReference type="Pfam" id="PF13564">
    <property type="entry name" value="DoxX_2"/>
    <property type="match status" value="1"/>
</dbReference>
<dbReference type="AlphaFoldDB" id="A0A1M6SZK6"/>
<feature type="transmembrane region" description="Helical" evidence="5">
    <location>
        <begin position="80"/>
        <end position="101"/>
    </location>
</feature>
<sequence>MEQKKNKAMHITLWIAQGLLAAMFIMAGFMKATQPVDALAESLVWVTSTPLGLVRFIGVSELLGGIGLLLPAILRIKPFLTIWAALGIGAIMLLAAIFHGSRGEFEAIGFNVIMLAVALFIAWGRSKKTPIAAK</sequence>
<feature type="transmembrane region" description="Helical" evidence="5">
    <location>
        <begin position="107"/>
        <end position="124"/>
    </location>
</feature>
<gene>
    <name evidence="6" type="ORF">SAMN04488028_105220</name>
</gene>
<dbReference type="InterPro" id="IPR032808">
    <property type="entry name" value="DoxX"/>
</dbReference>
<keyword evidence="2 5" id="KW-0812">Transmembrane</keyword>
<evidence type="ECO:0000256" key="1">
    <source>
        <dbReference type="ARBA" id="ARBA00004141"/>
    </source>
</evidence>
<feature type="transmembrane region" description="Helical" evidence="5">
    <location>
        <begin position="52"/>
        <end position="73"/>
    </location>
</feature>
<dbReference type="GO" id="GO:0016020">
    <property type="term" value="C:membrane"/>
    <property type="evidence" value="ECO:0007669"/>
    <property type="project" value="UniProtKB-SubCell"/>
</dbReference>
<proteinExistence type="predicted"/>
<evidence type="ECO:0000256" key="3">
    <source>
        <dbReference type="ARBA" id="ARBA00022989"/>
    </source>
</evidence>
<evidence type="ECO:0000313" key="7">
    <source>
        <dbReference type="Proteomes" id="UP000184474"/>
    </source>
</evidence>
<dbReference type="Proteomes" id="UP000184474">
    <property type="component" value="Unassembled WGS sequence"/>
</dbReference>
<dbReference type="EMBL" id="FRAA01000005">
    <property type="protein sequence ID" value="SHK50106.1"/>
    <property type="molecule type" value="Genomic_DNA"/>
</dbReference>
<protein>
    <submittedName>
        <fullName evidence="6">DoxX-like family protein</fullName>
    </submittedName>
</protein>
<evidence type="ECO:0000313" key="6">
    <source>
        <dbReference type="EMBL" id="SHK50106.1"/>
    </source>
</evidence>
<comment type="subcellular location">
    <subcellularLocation>
        <location evidence="1">Membrane</location>
        <topology evidence="1">Multi-pass membrane protein</topology>
    </subcellularLocation>
</comment>
<accession>A0A1M6SZK6</accession>
<evidence type="ECO:0000256" key="2">
    <source>
        <dbReference type="ARBA" id="ARBA00022692"/>
    </source>
</evidence>